<comment type="similarity">
    <text evidence="6">Belongs to the WD repeat WDR6 family.</text>
</comment>
<dbReference type="InterPro" id="IPR015943">
    <property type="entry name" value="WD40/YVTN_repeat-like_dom_sf"/>
</dbReference>
<sequence>MAQTPATSNSSVRLERDASQVPITSVGLYTTPSGKVYILAGEDGDLTVYHGRAAETEEPIYRICVFEDQPVHGIRVHRDGTSSAVSILLWGASCVALLDGTPLDGANRPVLVATSSAPDWIHDAAVCPGDSSVAALATAHNEVVLLTYHADTRVLATGAVVSPSRPMLYASHLRWTSPTCVLVAAGTVFGNVIVWKCHPDSASHTMLFVLRGHEGSVYGVDISPELTLPNGSTARLLASCSDDRTIRVWDISNHEGPHESTLEGVTETGFKAAERYDEVQAVCIDGQVVPVAVAMGHASRIWGVKFGVQDGHVVRHGRLPMYSFGEDSTAQRWDLSLGESLSGGTLSHRRTHSLHDGKHLWARALDVRHGWIHIVIGGADGRISLIEEAAAFAGAGAQLTTTDVPHLLQATPDSFSTREMISRYDFILDDTMLAITNFGRLFLGALSGTHTWEEVGVGEDVARDLKSCYVLRKIGHGAAVIGTTSGSLFSFKAGQVRPVGSVPGRIVEINHLASTADAIELLVHLHGTSASRYVTLTPAGSLVSEHQVEGLDSRFVAVSATRLDDLLVMGSRHGWMSVLVQRDKTWRSILDLATRSRDAITSIVPLPLPPSQTLASDSRYILATSRDGKYRIYQIRRTTGVTATLDLALVHETSPPFGPMIEGAWFSNTKSPQLVLYGFRSRDFVIWNESTREELATINCGGAHRTFRLNYSAEQPERYRLAYTRTSKLSIYSQTRVPYRTVKSGTHGREIRALSSNKRYVASGSEDTSIRIWEYTAADGERNKSAGMRCLACLKAHITGIQKLHWFEDDYLLSSAGNEEFFVWRVRALDSAYEGLAVVCEGTFADKSPTRDLRIMGFDVTRVAKGGGLVITLAFSNSTLKTYAYDNGRGFSLLARGVYTGACITQLRHLGHGDGQLWIVTTSTDGHMALWRADAGSLASGRLTLRSAAQVHQSSIKSLDMARHEDTFHILTGGDDNGLGLTQVAEVRDDAGNTEYEFARRGIVRDAHAASINGVALLAQDRDGGRDNLVGVSVSNDQRIKVWRIAKHDPDRATLASCVTSGVADPGDVAIVDEGSLQPVMILGGIGVEAWSLVQRTTCDT</sequence>
<keyword evidence="2" id="KW-0963">Cytoplasm</keyword>
<protein>
    <submittedName>
        <fullName evidence="8">WD repeat protein</fullName>
    </submittedName>
</protein>
<proteinExistence type="inferred from homology"/>
<dbReference type="SMART" id="SM00320">
    <property type="entry name" value="WD40"/>
    <property type="match status" value="9"/>
</dbReference>
<gene>
    <name evidence="8" type="ORF">MAM_05294</name>
</gene>
<comment type="caution">
    <text evidence="8">The sequence shown here is derived from an EMBL/GenBank/DDBJ whole genome shotgun (WGS) entry which is preliminary data.</text>
</comment>
<feature type="repeat" description="WD" evidence="7">
    <location>
        <begin position="210"/>
        <end position="259"/>
    </location>
</feature>
<name>A0A0B2WRW0_METAS</name>
<evidence type="ECO:0000256" key="2">
    <source>
        <dbReference type="ARBA" id="ARBA00022490"/>
    </source>
</evidence>
<dbReference type="PANTHER" id="PTHR14344:SF3">
    <property type="entry name" value="WD REPEAT-CONTAINING PROTEIN 6"/>
    <property type="match status" value="1"/>
</dbReference>
<evidence type="ECO:0000313" key="9">
    <source>
        <dbReference type="Proteomes" id="UP000030816"/>
    </source>
</evidence>
<dbReference type="PROSITE" id="PS00678">
    <property type="entry name" value="WD_REPEATS_1"/>
    <property type="match status" value="1"/>
</dbReference>
<dbReference type="EMBL" id="AZHE01000013">
    <property type="protein sequence ID" value="KHN96738.1"/>
    <property type="molecule type" value="Genomic_DNA"/>
</dbReference>
<evidence type="ECO:0000256" key="7">
    <source>
        <dbReference type="PROSITE-ProRule" id="PRU00221"/>
    </source>
</evidence>
<dbReference type="PRINTS" id="PR00320">
    <property type="entry name" value="GPROTEINBRPT"/>
</dbReference>
<dbReference type="Proteomes" id="UP000030816">
    <property type="component" value="Unassembled WGS sequence"/>
</dbReference>
<dbReference type="GeneID" id="63739749"/>
<dbReference type="Pfam" id="PF00400">
    <property type="entry name" value="WD40"/>
    <property type="match status" value="2"/>
</dbReference>
<dbReference type="InterPro" id="IPR001680">
    <property type="entry name" value="WD40_rpt"/>
</dbReference>
<keyword evidence="4" id="KW-0819">tRNA processing</keyword>
<dbReference type="OrthoDB" id="5594999at2759"/>
<dbReference type="STRING" id="1081103.A0A0B2WRW0"/>
<dbReference type="PROSITE" id="PS50294">
    <property type="entry name" value="WD_REPEATS_REGION"/>
    <property type="match status" value="1"/>
</dbReference>
<dbReference type="HOGENOM" id="CLU_002615_1_1_1"/>
<evidence type="ECO:0000256" key="3">
    <source>
        <dbReference type="ARBA" id="ARBA00022574"/>
    </source>
</evidence>
<dbReference type="RefSeq" id="XP_040677804.1">
    <property type="nucleotide sequence ID" value="XM_040824092.1"/>
</dbReference>
<keyword evidence="9" id="KW-1185">Reference proteome</keyword>
<evidence type="ECO:0000256" key="1">
    <source>
        <dbReference type="ARBA" id="ARBA00004496"/>
    </source>
</evidence>
<evidence type="ECO:0000256" key="5">
    <source>
        <dbReference type="ARBA" id="ARBA00022737"/>
    </source>
</evidence>
<evidence type="ECO:0000256" key="6">
    <source>
        <dbReference type="ARBA" id="ARBA00038255"/>
    </source>
</evidence>
<evidence type="ECO:0000256" key="4">
    <source>
        <dbReference type="ARBA" id="ARBA00022694"/>
    </source>
</evidence>
<dbReference type="AlphaFoldDB" id="A0A0B2WRW0"/>
<dbReference type="GO" id="GO:0005737">
    <property type="term" value="C:cytoplasm"/>
    <property type="evidence" value="ECO:0007669"/>
    <property type="project" value="UniProtKB-SubCell"/>
</dbReference>
<dbReference type="InterPro" id="IPR051973">
    <property type="entry name" value="tRNA_Anticodon_Mtase-Reg"/>
</dbReference>
<reference evidence="8 9" key="1">
    <citation type="journal article" date="2014" name="Proc. Natl. Acad. Sci. U.S.A.">
        <title>Trajectory and genomic determinants of fungal-pathogen speciation and host adaptation.</title>
        <authorList>
            <person name="Hu X."/>
            <person name="Xiao G."/>
            <person name="Zheng P."/>
            <person name="Shang Y."/>
            <person name="Su Y."/>
            <person name="Zhang X."/>
            <person name="Liu X."/>
            <person name="Zhan S."/>
            <person name="St Leger R.J."/>
            <person name="Wang C."/>
        </authorList>
    </citation>
    <scope>NUCLEOTIDE SEQUENCE [LARGE SCALE GENOMIC DNA]</scope>
    <source>
        <strain evidence="8 9">ARSEF 1941</strain>
    </source>
</reference>
<dbReference type="SUPFAM" id="SSF75011">
    <property type="entry name" value="3-carboxy-cis,cis-mucoante lactonizing enzyme"/>
    <property type="match status" value="1"/>
</dbReference>
<keyword evidence="5" id="KW-0677">Repeat</keyword>
<dbReference type="PANTHER" id="PTHR14344">
    <property type="entry name" value="WD REPEAT PROTEIN"/>
    <property type="match status" value="1"/>
</dbReference>
<evidence type="ECO:0000313" key="8">
    <source>
        <dbReference type="EMBL" id="KHN96738.1"/>
    </source>
</evidence>
<dbReference type="PROSITE" id="PS50082">
    <property type="entry name" value="WD_REPEATS_2"/>
    <property type="match status" value="2"/>
</dbReference>
<dbReference type="InterPro" id="IPR019775">
    <property type="entry name" value="WD40_repeat_CS"/>
</dbReference>
<dbReference type="SUPFAM" id="SSF50978">
    <property type="entry name" value="WD40 repeat-like"/>
    <property type="match status" value="3"/>
</dbReference>
<keyword evidence="3 7" id="KW-0853">WD repeat</keyword>
<comment type="subcellular location">
    <subcellularLocation>
        <location evidence="1">Cytoplasm</location>
    </subcellularLocation>
</comment>
<feature type="repeat" description="WD" evidence="7">
    <location>
        <begin position="753"/>
        <end position="783"/>
    </location>
</feature>
<dbReference type="InterPro" id="IPR036322">
    <property type="entry name" value="WD40_repeat_dom_sf"/>
</dbReference>
<dbReference type="Gene3D" id="2.130.10.10">
    <property type="entry name" value="YVTN repeat-like/Quinoprotein amine dehydrogenase"/>
    <property type="match status" value="3"/>
</dbReference>
<dbReference type="GO" id="GO:0030488">
    <property type="term" value="P:tRNA methylation"/>
    <property type="evidence" value="ECO:0007669"/>
    <property type="project" value="TreeGrafter"/>
</dbReference>
<accession>A0A0B2WRW0</accession>
<organism evidence="8 9">
    <name type="scientific">Metarhizium album (strain ARSEF 1941)</name>
    <dbReference type="NCBI Taxonomy" id="1081103"/>
    <lineage>
        <taxon>Eukaryota</taxon>
        <taxon>Fungi</taxon>
        <taxon>Dikarya</taxon>
        <taxon>Ascomycota</taxon>
        <taxon>Pezizomycotina</taxon>
        <taxon>Sordariomycetes</taxon>
        <taxon>Hypocreomycetidae</taxon>
        <taxon>Hypocreales</taxon>
        <taxon>Clavicipitaceae</taxon>
        <taxon>Metarhizium</taxon>
    </lineage>
</organism>
<dbReference type="InterPro" id="IPR020472">
    <property type="entry name" value="WD40_PAC1"/>
</dbReference>